<dbReference type="Pfam" id="PF00023">
    <property type="entry name" value="Ank"/>
    <property type="match status" value="1"/>
</dbReference>
<feature type="compositionally biased region" description="Low complexity" evidence="1">
    <location>
        <begin position="112"/>
        <end position="124"/>
    </location>
</feature>
<evidence type="ECO:0008006" key="4">
    <source>
        <dbReference type="Google" id="ProtNLM"/>
    </source>
</evidence>
<dbReference type="InterPro" id="IPR002110">
    <property type="entry name" value="Ankyrin_rpt"/>
</dbReference>
<organism evidence="2 3">
    <name type="scientific">Gonium pectorale</name>
    <name type="common">Green alga</name>
    <dbReference type="NCBI Taxonomy" id="33097"/>
    <lineage>
        <taxon>Eukaryota</taxon>
        <taxon>Viridiplantae</taxon>
        <taxon>Chlorophyta</taxon>
        <taxon>core chlorophytes</taxon>
        <taxon>Chlorophyceae</taxon>
        <taxon>CS clade</taxon>
        <taxon>Chlamydomonadales</taxon>
        <taxon>Volvocaceae</taxon>
        <taxon>Gonium</taxon>
    </lineage>
</organism>
<sequence>MGAGDDVWGCSFDKGHEALHNAARYGHRQLCEWLLREANYPWTQNAVGSALRGGHVELAGWLLQQRPPGSGGPHDAPTRRKALTEVMMGAAYGCGVETLKRLHRELLEPAAEDSSAAAAAAGSGDRNGPADGSEEESGSNTGASGSGGSDSGGGEDGGGHEAALLLLRTLALHEGDGPLSEQQCGAILANAAGCWTADWVAKVEWLEAQGYPKTAEAAGKVARWRKPLERLRWLRERGFPLDQVAVTEAAFKGDVPALQYLLAEGAPSSDDAVSEAIRKNHLSALQAIHAAGRPIDGAKALMAAALRGHVHILAWLVGESGLAEPQQLLGNAKLFAQAAQSGSIETMEWLQQRGCSWWEEGQDGGQPRSALPDLAAAGGHEPSIEWLVERGCPVPDDGKPYVSAGTRGDLATLRCLRRLAVPWGWPGDAFRRCVSGGADPEVLRWLVAEGCSIVWARALEAARARSEEAEWSVRWLMMGERSWEERQWDEYQAYRRQGAATVFVGGNGGGAPDATTLEHLRSRVAELERELQVRMPLAWGETRSPLP</sequence>
<dbReference type="Gene3D" id="1.25.40.20">
    <property type="entry name" value="Ankyrin repeat-containing domain"/>
    <property type="match status" value="2"/>
</dbReference>
<evidence type="ECO:0000313" key="2">
    <source>
        <dbReference type="EMBL" id="KXZ51850.1"/>
    </source>
</evidence>
<comment type="caution">
    <text evidence="2">The sequence shown here is derived from an EMBL/GenBank/DDBJ whole genome shotgun (WGS) entry which is preliminary data.</text>
</comment>
<feature type="compositionally biased region" description="Gly residues" evidence="1">
    <location>
        <begin position="144"/>
        <end position="156"/>
    </location>
</feature>
<dbReference type="SMART" id="SM00248">
    <property type="entry name" value="ANK"/>
    <property type="match status" value="3"/>
</dbReference>
<dbReference type="PANTHER" id="PTHR46586:SF3">
    <property type="entry name" value="ANKYRIN REPEAT-CONTAINING PROTEIN"/>
    <property type="match status" value="1"/>
</dbReference>
<dbReference type="InterPro" id="IPR052050">
    <property type="entry name" value="SecEffector_AnkRepeat"/>
</dbReference>
<evidence type="ECO:0000256" key="1">
    <source>
        <dbReference type="SAM" id="MobiDB-lite"/>
    </source>
</evidence>
<reference evidence="3" key="1">
    <citation type="journal article" date="2016" name="Nat. Commun.">
        <title>The Gonium pectorale genome demonstrates co-option of cell cycle regulation during the evolution of multicellularity.</title>
        <authorList>
            <person name="Hanschen E.R."/>
            <person name="Marriage T.N."/>
            <person name="Ferris P.J."/>
            <person name="Hamaji T."/>
            <person name="Toyoda A."/>
            <person name="Fujiyama A."/>
            <person name="Neme R."/>
            <person name="Noguchi H."/>
            <person name="Minakuchi Y."/>
            <person name="Suzuki M."/>
            <person name="Kawai-Toyooka H."/>
            <person name="Smith D.R."/>
            <person name="Sparks H."/>
            <person name="Anderson J."/>
            <person name="Bakaric R."/>
            <person name="Luria V."/>
            <person name="Karger A."/>
            <person name="Kirschner M.W."/>
            <person name="Durand P.M."/>
            <person name="Michod R.E."/>
            <person name="Nozaki H."/>
            <person name="Olson B.J."/>
        </authorList>
    </citation>
    <scope>NUCLEOTIDE SEQUENCE [LARGE SCALE GENOMIC DNA]</scope>
    <source>
        <strain evidence="3">NIES-2863</strain>
    </source>
</reference>
<dbReference type="InterPro" id="IPR036770">
    <property type="entry name" value="Ankyrin_rpt-contain_sf"/>
</dbReference>
<name>A0A150GR88_GONPE</name>
<gene>
    <name evidence="2" type="ORF">GPECTOR_11g289</name>
</gene>
<proteinExistence type="predicted"/>
<dbReference type="EMBL" id="LSYV01000012">
    <property type="protein sequence ID" value="KXZ51850.1"/>
    <property type="molecule type" value="Genomic_DNA"/>
</dbReference>
<feature type="region of interest" description="Disordered" evidence="1">
    <location>
        <begin position="110"/>
        <end position="160"/>
    </location>
</feature>
<dbReference type="Proteomes" id="UP000075714">
    <property type="component" value="Unassembled WGS sequence"/>
</dbReference>
<dbReference type="SUPFAM" id="SSF48403">
    <property type="entry name" value="Ankyrin repeat"/>
    <property type="match status" value="1"/>
</dbReference>
<accession>A0A150GR88</accession>
<dbReference type="PANTHER" id="PTHR46586">
    <property type="entry name" value="ANKYRIN REPEAT-CONTAINING PROTEIN"/>
    <property type="match status" value="1"/>
</dbReference>
<dbReference type="OrthoDB" id="544977at2759"/>
<evidence type="ECO:0000313" key="3">
    <source>
        <dbReference type="Proteomes" id="UP000075714"/>
    </source>
</evidence>
<protein>
    <recommendedName>
        <fullName evidence="4">Ankyrin repeat domain-containing protein</fullName>
    </recommendedName>
</protein>
<dbReference type="AlphaFoldDB" id="A0A150GR88"/>
<keyword evidence="3" id="KW-1185">Reference proteome</keyword>